<reference evidence="4" key="1">
    <citation type="submission" date="2018-07" db="EMBL/GenBank/DDBJ databases">
        <authorList>
            <person name="Zhao J."/>
        </authorList>
    </citation>
    <scope>NUCLEOTIDE SEQUENCE [LARGE SCALE GENOMIC DNA]</scope>
    <source>
        <strain evidence="4">GSSD-12</strain>
    </source>
</reference>
<evidence type="ECO:0000313" key="4">
    <source>
        <dbReference type="Proteomes" id="UP000253868"/>
    </source>
</evidence>
<dbReference type="EMBL" id="CP031194">
    <property type="protein sequence ID" value="AXG81598.1"/>
    <property type="molecule type" value="Genomic_DNA"/>
</dbReference>
<feature type="domain" description="Alpha/beta hydrolase" evidence="2">
    <location>
        <begin position="1"/>
        <end position="127"/>
    </location>
</feature>
<sequence length="137" mass="15459">MNSLPHCELFSMGLHHLVEWVANGTVPPRADRLEVGPDGRFATDEHGNTRGGVRTAQLDVPHSTYRPNPTRPDGTSSHLTIGSDEPFDAAKLRELYRDSADYLQRFERRLDQLISEGWLLAEDAGDLRREARELEIP</sequence>
<dbReference type="OrthoDB" id="1971292at2"/>
<name>A0A345HY24_9ACTN</name>
<evidence type="ECO:0000313" key="3">
    <source>
        <dbReference type="EMBL" id="AXG81598.1"/>
    </source>
</evidence>
<accession>A0A345HY24</accession>
<dbReference type="AlphaFoldDB" id="A0A345HY24"/>
<feature type="compositionally biased region" description="Basic and acidic residues" evidence="1">
    <location>
        <begin position="36"/>
        <end position="48"/>
    </location>
</feature>
<keyword evidence="4" id="KW-1185">Reference proteome</keyword>
<protein>
    <recommendedName>
        <fullName evidence="2">Alpha/beta hydrolase domain-containing protein</fullName>
    </recommendedName>
</protein>
<proteinExistence type="predicted"/>
<evidence type="ECO:0000256" key="1">
    <source>
        <dbReference type="SAM" id="MobiDB-lite"/>
    </source>
</evidence>
<dbReference type="InterPro" id="IPR045394">
    <property type="entry name" value="Abhydrolase_dom"/>
</dbReference>
<dbReference type="KEGG" id="spad:DVK44_32165"/>
<dbReference type="RefSeq" id="WP_114664139.1">
    <property type="nucleotide sequence ID" value="NZ_CP031194.1"/>
</dbReference>
<evidence type="ECO:0000259" key="2">
    <source>
        <dbReference type="Pfam" id="PF20091"/>
    </source>
</evidence>
<dbReference type="Pfam" id="PF20091">
    <property type="entry name" value="Abhydrolase_10"/>
    <property type="match status" value="1"/>
</dbReference>
<organism evidence="3 4">
    <name type="scientific">Streptomyces paludis</name>
    <dbReference type="NCBI Taxonomy" id="2282738"/>
    <lineage>
        <taxon>Bacteria</taxon>
        <taxon>Bacillati</taxon>
        <taxon>Actinomycetota</taxon>
        <taxon>Actinomycetes</taxon>
        <taxon>Kitasatosporales</taxon>
        <taxon>Streptomycetaceae</taxon>
        <taxon>Streptomyces</taxon>
    </lineage>
</organism>
<dbReference type="Proteomes" id="UP000253868">
    <property type="component" value="Chromosome"/>
</dbReference>
<gene>
    <name evidence="3" type="ORF">DVK44_32165</name>
</gene>
<feature type="region of interest" description="Disordered" evidence="1">
    <location>
        <begin position="36"/>
        <end position="83"/>
    </location>
</feature>